<proteinExistence type="predicted"/>
<feature type="transmembrane region" description="Helical" evidence="1">
    <location>
        <begin position="143"/>
        <end position="165"/>
    </location>
</feature>
<sequence>MTRTEFMDKLERELRSRKVPEPEDILAEYRRHFEYKLADGYSEEETAARLGDPAELAAQFEPGEAQEARGAGSFGRSLLTWTGLVFADIFVLSFFIMFASWVLVVACAALSSGLVGLCLLVPFDMQPYVQLPEMPYQCAVLYALALLALAVLAAAGCGYFARLLAQMWRSYFRFHRNAAAAAAGGPVLPSVPVWPQLGPKRRRRLRRVLIVSLAALVVFAAAAMVTSMLTAGAVEYWHTWDWFV</sequence>
<comment type="caution">
    <text evidence="2">The sequence shown here is derived from an EMBL/GenBank/DDBJ whole genome shotgun (WGS) entry which is preliminary data.</text>
</comment>
<feature type="transmembrane region" description="Helical" evidence="1">
    <location>
        <begin position="208"/>
        <end position="234"/>
    </location>
</feature>
<accession>A0A9D1G5B6</accession>
<reference evidence="2" key="2">
    <citation type="journal article" date="2021" name="PeerJ">
        <title>Extensive microbial diversity within the chicken gut microbiome revealed by metagenomics and culture.</title>
        <authorList>
            <person name="Gilroy R."/>
            <person name="Ravi A."/>
            <person name="Getino M."/>
            <person name="Pursley I."/>
            <person name="Horton D.L."/>
            <person name="Alikhan N.F."/>
            <person name="Baker D."/>
            <person name="Gharbi K."/>
            <person name="Hall N."/>
            <person name="Watson M."/>
            <person name="Adriaenssens E.M."/>
            <person name="Foster-Nyarko E."/>
            <person name="Jarju S."/>
            <person name="Secka A."/>
            <person name="Antonio M."/>
            <person name="Oren A."/>
            <person name="Chaudhuri R.R."/>
            <person name="La Ragione R."/>
            <person name="Hildebrand F."/>
            <person name="Pallen M.J."/>
        </authorList>
    </citation>
    <scope>NUCLEOTIDE SEQUENCE</scope>
    <source>
        <strain evidence="2">ChiHecec3B27-6122</strain>
    </source>
</reference>
<dbReference type="AlphaFoldDB" id="A0A9D1G5B6"/>
<dbReference type="Pfam" id="PF22564">
    <property type="entry name" value="HAAS"/>
    <property type="match status" value="1"/>
</dbReference>
<dbReference type="Proteomes" id="UP000886876">
    <property type="component" value="Unassembled WGS sequence"/>
</dbReference>
<evidence type="ECO:0000313" key="2">
    <source>
        <dbReference type="EMBL" id="HIS96989.1"/>
    </source>
</evidence>
<feature type="transmembrane region" description="Helical" evidence="1">
    <location>
        <begin position="101"/>
        <end position="123"/>
    </location>
</feature>
<dbReference type="EMBL" id="DVJS01000076">
    <property type="protein sequence ID" value="HIS96989.1"/>
    <property type="molecule type" value="Genomic_DNA"/>
</dbReference>
<reference evidence="2" key="1">
    <citation type="submission" date="2020-10" db="EMBL/GenBank/DDBJ databases">
        <authorList>
            <person name="Gilroy R."/>
        </authorList>
    </citation>
    <scope>NUCLEOTIDE SEQUENCE</scope>
    <source>
        <strain evidence="2">ChiHecec3B27-6122</strain>
    </source>
</reference>
<protein>
    <submittedName>
        <fullName evidence="2">DUF1700 domain-containing protein</fullName>
    </submittedName>
</protein>
<name>A0A9D1G5B6_9FIRM</name>
<keyword evidence="1" id="KW-0812">Transmembrane</keyword>
<keyword evidence="1" id="KW-1133">Transmembrane helix</keyword>
<evidence type="ECO:0000313" key="3">
    <source>
        <dbReference type="Proteomes" id="UP000886876"/>
    </source>
</evidence>
<evidence type="ECO:0000256" key="1">
    <source>
        <dbReference type="SAM" id="Phobius"/>
    </source>
</evidence>
<feature type="transmembrane region" description="Helical" evidence="1">
    <location>
        <begin position="78"/>
        <end position="96"/>
    </location>
</feature>
<organism evidence="2 3">
    <name type="scientific">Candidatus Scatomorpha pullistercoris</name>
    <dbReference type="NCBI Taxonomy" id="2840929"/>
    <lineage>
        <taxon>Bacteria</taxon>
        <taxon>Bacillati</taxon>
        <taxon>Bacillota</taxon>
        <taxon>Clostridia</taxon>
        <taxon>Eubacteriales</taxon>
        <taxon>Candidatus Scatomorpha</taxon>
    </lineage>
</organism>
<gene>
    <name evidence="2" type="ORF">IAD42_03325</name>
</gene>
<keyword evidence="1" id="KW-0472">Membrane</keyword>